<feature type="compositionally biased region" description="Gly residues" evidence="6">
    <location>
        <begin position="25"/>
        <end position="37"/>
    </location>
</feature>
<protein>
    <submittedName>
        <fullName evidence="9">RNA polymerase sigma24 factor</fullName>
    </submittedName>
</protein>
<comment type="subunit">
    <text evidence="2">Interacts transiently with the RNA polymerase catalytic core formed by RpoA, RpoB, RpoC and RpoZ (2 alpha, 1 beta, 1 beta' and 1 omega subunit) to form the RNA polymerase holoenzyme that can initiate transcription.</text>
</comment>
<dbReference type="Pfam" id="PF04542">
    <property type="entry name" value="Sigma70_r2"/>
    <property type="match status" value="1"/>
</dbReference>
<dbReference type="InterPro" id="IPR013324">
    <property type="entry name" value="RNA_pol_sigma_r3/r4-like"/>
</dbReference>
<dbReference type="InterPro" id="IPR013249">
    <property type="entry name" value="RNA_pol_sigma70_r4_t2"/>
</dbReference>
<evidence type="ECO:0000313" key="10">
    <source>
        <dbReference type="Proteomes" id="UP000621500"/>
    </source>
</evidence>
<dbReference type="SUPFAM" id="SSF54427">
    <property type="entry name" value="NTF2-like"/>
    <property type="match status" value="1"/>
</dbReference>
<dbReference type="PANTHER" id="PTHR30173">
    <property type="entry name" value="SIGMA 19 FACTOR"/>
    <property type="match status" value="1"/>
</dbReference>
<dbReference type="InterPro" id="IPR007627">
    <property type="entry name" value="RNA_pol_sigma70_r2"/>
</dbReference>
<gene>
    <name evidence="9" type="ORF">Pma05_52000</name>
</gene>
<feature type="domain" description="RNA polymerase sigma-70 region 2" evidence="7">
    <location>
        <begin position="46"/>
        <end position="106"/>
    </location>
</feature>
<name>A0ABQ4EVC6_9ACTN</name>
<dbReference type="SUPFAM" id="SSF88659">
    <property type="entry name" value="Sigma3 and sigma4 domains of RNA polymerase sigma factors"/>
    <property type="match status" value="1"/>
</dbReference>
<keyword evidence="5" id="KW-0804">Transcription</keyword>
<evidence type="ECO:0000259" key="7">
    <source>
        <dbReference type="Pfam" id="PF04542"/>
    </source>
</evidence>
<dbReference type="InterPro" id="IPR032710">
    <property type="entry name" value="NTF2-like_dom_sf"/>
</dbReference>
<sequence length="326" mass="34587">MDRMPDAATADGPGRADRPEPGEVDGSGPGEVDGHGGADPLSVFTAQRGRLHAVAYRVLGRVADAEDVVQETWLRWSRVPVAEVADPEAYLVRVTTRLAIDRLRSAHARRESYVGPWLPEPMLTGPDVAETVARDDAVSTAMLLVLEALSPLERAVFVLREAFDYSYAEIAGFVGRSEPAVRQTARRAREHVDRQHVRYDTDAATQALVTERFLAACAGGDLGGLLAVLAPEVVLISDGGGLAPAPRKAIVGLELVARAMLTFAGRLPADPAIDVVRFNGAPGIVVSSAGIPVAAVSLHLLDGTISAIHLVSNPEKLTGLRDLRSP</sequence>
<evidence type="ECO:0000256" key="5">
    <source>
        <dbReference type="ARBA" id="ARBA00023163"/>
    </source>
</evidence>
<reference evidence="9 10" key="1">
    <citation type="submission" date="2021-01" db="EMBL/GenBank/DDBJ databases">
        <title>Whole genome shotgun sequence of Plantactinospora mayteni NBRC 109088.</title>
        <authorList>
            <person name="Komaki H."/>
            <person name="Tamura T."/>
        </authorList>
    </citation>
    <scope>NUCLEOTIDE SEQUENCE [LARGE SCALE GENOMIC DNA]</scope>
    <source>
        <strain evidence="9 10">NBRC 109088</strain>
    </source>
</reference>
<evidence type="ECO:0000256" key="2">
    <source>
        <dbReference type="ARBA" id="ARBA00011344"/>
    </source>
</evidence>
<evidence type="ECO:0000256" key="3">
    <source>
        <dbReference type="ARBA" id="ARBA00023015"/>
    </source>
</evidence>
<feature type="region of interest" description="Disordered" evidence="6">
    <location>
        <begin position="1"/>
        <end position="41"/>
    </location>
</feature>
<dbReference type="Proteomes" id="UP000621500">
    <property type="component" value="Unassembled WGS sequence"/>
</dbReference>
<organism evidence="9 10">
    <name type="scientific">Plantactinospora mayteni</name>
    <dbReference type="NCBI Taxonomy" id="566021"/>
    <lineage>
        <taxon>Bacteria</taxon>
        <taxon>Bacillati</taxon>
        <taxon>Actinomycetota</taxon>
        <taxon>Actinomycetes</taxon>
        <taxon>Micromonosporales</taxon>
        <taxon>Micromonosporaceae</taxon>
        <taxon>Plantactinospora</taxon>
    </lineage>
</organism>
<keyword evidence="3" id="KW-0805">Transcription regulation</keyword>
<dbReference type="EMBL" id="BONX01000036">
    <property type="protein sequence ID" value="GIG98627.1"/>
    <property type="molecule type" value="Genomic_DNA"/>
</dbReference>
<evidence type="ECO:0000256" key="1">
    <source>
        <dbReference type="ARBA" id="ARBA00010641"/>
    </source>
</evidence>
<evidence type="ECO:0000256" key="6">
    <source>
        <dbReference type="SAM" id="MobiDB-lite"/>
    </source>
</evidence>
<proteinExistence type="inferred from homology"/>
<dbReference type="InterPro" id="IPR013325">
    <property type="entry name" value="RNA_pol_sigma_r2"/>
</dbReference>
<dbReference type="NCBIfam" id="TIGR02937">
    <property type="entry name" value="sigma70-ECF"/>
    <property type="match status" value="1"/>
</dbReference>
<keyword evidence="4" id="KW-0731">Sigma factor</keyword>
<dbReference type="InterPro" id="IPR014284">
    <property type="entry name" value="RNA_pol_sigma-70_dom"/>
</dbReference>
<dbReference type="InterPro" id="IPR052704">
    <property type="entry name" value="ECF_Sigma-70_Domain"/>
</dbReference>
<dbReference type="Pfam" id="PF08281">
    <property type="entry name" value="Sigma70_r4_2"/>
    <property type="match status" value="1"/>
</dbReference>
<dbReference type="PANTHER" id="PTHR30173:SF36">
    <property type="entry name" value="ECF RNA POLYMERASE SIGMA FACTOR SIGJ"/>
    <property type="match status" value="1"/>
</dbReference>
<dbReference type="NCBIfam" id="NF007214">
    <property type="entry name" value="PRK09636.1"/>
    <property type="match status" value="1"/>
</dbReference>
<comment type="caution">
    <text evidence="9">The sequence shown here is derived from an EMBL/GenBank/DDBJ whole genome shotgun (WGS) entry which is preliminary data.</text>
</comment>
<evidence type="ECO:0000256" key="4">
    <source>
        <dbReference type="ARBA" id="ARBA00023082"/>
    </source>
</evidence>
<evidence type="ECO:0000313" key="9">
    <source>
        <dbReference type="EMBL" id="GIG98627.1"/>
    </source>
</evidence>
<dbReference type="InterPro" id="IPR036388">
    <property type="entry name" value="WH-like_DNA-bd_sf"/>
</dbReference>
<keyword evidence="10" id="KW-1185">Reference proteome</keyword>
<accession>A0ABQ4EVC6</accession>
<feature type="domain" description="RNA polymerase sigma factor 70 region 4 type 2" evidence="8">
    <location>
        <begin position="142"/>
        <end position="191"/>
    </location>
</feature>
<dbReference type="InterPro" id="IPR014303">
    <property type="entry name" value="RNA_pol_sigma-70_ECF"/>
</dbReference>
<evidence type="ECO:0000259" key="8">
    <source>
        <dbReference type="Pfam" id="PF08281"/>
    </source>
</evidence>
<dbReference type="Gene3D" id="1.10.1740.10">
    <property type="match status" value="1"/>
</dbReference>
<comment type="similarity">
    <text evidence="1">Belongs to the sigma-70 factor family. ECF subfamily.</text>
</comment>
<dbReference type="Gene3D" id="1.10.10.10">
    <property type="entry name" value="Winged helix-like DNA-binding domain superfamily/Winged helix DNA-binding domain"/>
    <property type="match status" value="1"/>
</dbReference>
<dbReference type="SUPFAM" id="SSF88946">
    <property type="entry name" value="Sigma2 domain of RNA polymerase sigma factors"/>
    <property type="match status" value="1"/>
</dbReference>
<dbReference type="NCBIfam" id="TIGR02957">
    <property type="entry name" value="SigX4"/>
    <property type="match status" value="1"/>
</dbReference>